<comment type="caution">
    <text evidence="9">The sequence shown here is derived from an EMBL/GenBank/DDBJ whole genome shotgun (WGS) entry which is preliminary data.</text>
</comment>
<accession>A0A4Y2KF73</accession>
<evidence type="ECO:0000256" key="7">
    <source>
        <dbReference type="SAM" id="Phobius"/>
    </source>
</evidence>
<feature type="transmembrane region" description="Helical" evidence="7">
    <location>
        <begin position="685"/>
        <end position="709"/>
    </location>
</feature>
<feature type="transmembrane region" description="Helical" evidence="7">
    <location>
        <begin position="1150"/>
        <end position="1173"/>
    </location>
</feature>
<evidence type="ECO:0000256" key="2">
    <source>
        <dbReference type="ARBA" id="ARBA00006510"/>
    </source>
</evidence>
<protein>
    <submittedName>
        <fullName evidence="9">Transmembrane channel-like protein 7</fullName>
    </submittedName>
</protein>
<feature type="compositionally biased region" description="Basic and acidic residues" evidence="6">
    <location>
        <begin position="215"/>
        <end position="227"/>
    </location>
</feature>
<feature type="compositionally biased region" description="Polar residues" evidence="6">
    <location>
        <begin position="14"/>
        <end position="36"/>
    </location>
</feature>
<keyword evidence="3 7" id="KW-0812">Transmembrane</keyword>
<evidence type="ECO:0000313" key="9">
    <source>
        <dbReference type="EMBL" id="GBN01111.1"/>
    </source>
</evidence>
<dbReference type="PANTHER" id="PTHR23302:SF24">
    <property type="entry name" value="TMC DOMAIN-CONTAINING PROTEIN"/>
    <property type="match status" value="1"/>
</dbReference>
<feature type="transmembrane region" description="Helical" evidence="7">
    <location>
        <begin position="1194"/>
        <end position="1215"/>
    </location>
</feature>
<feature type="compositionally biased region" description="Polar residues" evidence="6">
    <location>
        <begin position="143"/>
        <end position="158"/>
    </location>
</feature>
<dbReference type="OrthoDB" id="1936208at2759"/>
<keyword evidence="10" id="KW-1185">Reference proteome</keyword>
<feature type="region of interest" description="Disordered" evidence="6">
    <location>
        <begin position="215"/>
        <end position="274"/>
    </location>
</feature>
<keyword evidence="4 7" id="KW-1133">Transmembrane helix</keyword>
<dbReference type="Pfam" id="PF07810">
    <property type="entry name" value="TMC"/>
    <property type="match status" value="1"/>
</dbReference>
<feature type="transmembrane region" description="Helical" evidence="7">
    <location>
        <begin position="1034"/>
        <end position="1057"/>
    </location>
</feature>
<dbReference type="InterPro" id="IPR038900">
    <property type="entry name" value="TMC"/>
</dbReference>
<dbReference type="GO" id="GO:0008381">
    <property type="term" value="F:mechanosensitive monoatomic ion channel activity"/>
    <property type="evidence" value="ECO:0007669"/>
    <property type="project" value="TreeGrafter"/>
</dbReference>
<dbReference type="GO" id="GO:0005886">
    <property type="term" value="C:plasma membrane"/>
    <property type="evidence" value="ECO:0007669"/>
    <property type="project" value="InterPro"/>
</dbReference>
<gene>
    <name evidence="9" type="primary">Tmc7_0</name>
    <name evidence="9" type="ORF">AVEN_91222_1</name>
</gene>
<evidence type="ECO:0000256" key="1">
    <source>
        <dbReference type="ARBA" id="ARBA00004141"/>
    </source>
</evidence>
<feature type="region of interest" description="Disordered" evidence="6">
    <location>
        <begin position="1"/>
        <end position="38"/>
    </location>
</feature>
<feature type="compositionally biased region" description="Polar residues" evidence="6">
    <location>
        <begin position="239"/>
        <end position="255"/>
    </location>
</feature>
<feature type="compositionally biased region" description="Basic and acidic residues" evidence="6">
    <location>
        <begin position="120"/>
        <end position="131"/>
    </location>
</feature>
<dbReference type="EMBL" id="BGPR01004582">
    <property type="protein sequence ID" value="GBN01111.1"/>
    <property type="molecule type" value="Genomic_DNA"/>
</dbReference>
<feature type="transmembrane region" description="Helical" evidence="7">
    <location>
        <begin position="998"/>
        <end position="1022"/>
    </location>
</feature>
<reference evidence="9 10" key="1">
    <citation type="journal article" date="2019" name="Sci. Rep.">
        <title>Orb-weaving spider Araneus ventricosus genome elucidates the spidroin gene catalogue.</title>
        <authorList>
            <person name="Kono N."/>
            <person name="Nakamura H."/>
            <person name="Ohtoshi R."/>
            <person name="Moran D.A.P."/>
            <person name="Shinohara A."/>
            <person name="Yoshida Y."/>
            <person name="Fujiwara M."/>
            <person name="Mori M."/>
            <person name="Tomita M."/>
            <person name="Arakawa K."/>
        </authorList>
    </citation>
    <scope>NUCLEOTIDE SEQUENCE [LARGE SCALE GENOMIC DNA]</scope>
</reference>
<name>A0A4Y2KF73_ARAVE</name>
<feature type="region of interest" description="Disordered" evidence="6">
    <location>
        <begin position="120"/>
        <end position="186"/>
    </location>
</feature>
<sequence>MKRNHKSKIPFTDGNDSVNSKLKSKNIPSNWPSERNVSAKIHASEDDLAVMQCKHPSKLPRIMHMKKDPKIGNVPERIFESRGKRSSDHEKPYYNENLRSEDQYYYSAGFGNRDDIAYNRTKETETDERNNTEISYHGGPYRNASSRSEDQNYYSAFNDNRADTSHARTKEVERDERNNTEISYHGRPYYNASSRLEDQNYYSAGYDNRADISHERSKEAEKGERNHTKISYQGRPYHNASSRSKDQNYYSSGNDNRVDISQKRTKERDKRSHTGYFYHGGPYYNEAISIEDEKYLSVGNENQIDIPHKRTKEDWRDRRYQLEFVKEEPSHTKVRYHSNLSADIAFGSEAVSAADYESIQNATEMHDAGHKINVESGAISKLFWTRKKNLSHEYHNRAMSIEDEKNYGSGNPKNKLDAILSFENDPEHTKDKKMMMHSRIHYHTAHSYDDSSTQEMNYDVSLKEKFQKIPNESENVILPNQIFEYVQTSPSHKMVIPSNSLQRGYSDDQRDFLDQPRSSIKIRKRHIAANDDDGDFQHIDDKNFQRNANARTITNVKPLTINDAYTVAEVMLGQPKQRASFTIDQQNSNAVIAESEDLTMIGRKCWSKICFSVSWHSHAVTHSIQGTSVVNREAILDTLPLGRPKDKSCWAKCLDIFGCFKHASAALELWNDSLKRIEGLQGTGVVSYFVFLRWLIALNLILFILYFLLITLPHAAFYVLPLKDINIAPNESLITEEFLNKYDSPRPTVEPKEVKNASHPLHSDDLFSNWGTLLENLPDNILDLTLKYNKKNYTTAERRNYSQLCEARYRAEMENNTGDILSAMQDLLQGTGWLQSTVLFLGHYPANEISYFGLVYDMPVAVIAVLFVSFVICLCMMIQYSSHGVQETILARKNDYLQYSNILFCSWDYCIEDRKSSAIRHNSILHEIKSTLAEEHRKREIKQWSRGKKIKVYFLRTFINLFVITALCSSYYLIYRVVNYQLKEMQLHRLNEPGVNTLFVQYLSPIVITGLNIFVPIIFNNIVKLEMYNTQTQINMALFRTVFLRLSSVFVLVGLLYQQITCEPRDTCGAGTLTETCRSPICWETYVGQQLYKLAVTDFFVYFMTFILYDIPRDVIVRHCKNKVTQMVGRQVFDLPNQVLSLVYSQTLCWLGVVYSPLLPAITVIKFVIIFYIKKQMVLKYCVPAPIPYKASRSNAMFMIILMLSFFTLMIIHGYSLSSVEPSAACSPFRYYSSMTEALSDAVLMRSSTFASIFNFLFSALFLIPAIILLCIAIYYYWTIVVAHRKMVKVLKAQIAIEGHDKQFLLNRLTEVAKGQFYK</sequence>
<feature type="compositionally biased region" description="Basic and acidic residues" evidence="6">
    <location>
        <begin position="256"/>
        <end position="272"/>
    </location>
</feature>
<dbReference type="Proteomes" id="UP000499080">
    <property type="component" value="Unassembled WGS sequence"/>
</dbReference>
<feature type="transmembrane region" description="Helical" evidence="7">
    <location>
        <begin position="860"/>
        <end position="880"/>
    </location>
</feature>
<feature type="compositionally biased region" description="Basic and acidic residues" evidence="6">
    <location>
        <begin position="160"/>
        <end position="179"/>
    </location>
</feature>
<organism evidence="9 10">
    <name type="scientific">Araneus ventricosus</name>
    <name type="common">Orbweaver spider</name>
    <name type="synonym">Epeira ventricosa</name>
    <dbReference type="NCBI Taxonomy" id="182803"/>
    <lineage>
        <taxon>Eukaryota</taxon>
        <taxon>Metazoa</taxon>
        <taxon>Ecdysozoa</taxon>
        <taxon>Arthropoda</taxon>
        <taxon>Chelicerata</taxon>
        <taxon>Arachnida</taxon>
        <taxon>Araneae</taxon>
        <taxon>Araneomorphae</taxon>
        <taxon>Entelegynae</taxon>
        <taxon>Araneoidea</taxon>
        <taxon>Araneidae</taxon>
        <taxon>Araneus</taxon>
    </lineage>
</organism>
<evidence type="ECO:0000256" key="5">
    <source>
        <dbReference type="ARBA" id="ARBA00023136"/>
    </source>
</evidence>
<evidence type="ECO:0000259" key="8">
    <source>
        <dbReference type="Pfam" id="PF07810"/>
    </source>
</evidence>
<feature type="transmembrane region" description="Helical" evidence="7">
    <location>
        <begin position="953"/>
        <end position="978"/>
    </location>
</feature>
<dbReference type="PANTHER" id="PTHR23302">
    <property type="entry name" value="TRANSMEMBRANE CHANNEL-RELATED"/>
    <property type="match status" value="1"/>
</dbReference>
<evidence type="ECO:0000256" key="6">
    <source>
        <dbReference type="SAM" id="MobiDB-lite"/>
    </source>
</evidence>
<evidence type="ECO:0000256" key="3">
    <source>
        <dbReference type="ARBA" id="ARBA00022692"/>
    </source>
</evidence>
<evidence type="ECO:0000256" key="4">
    <source>
        <dbReference type="ARBA" id="ARBA00022989"/>
    </source>
</evidence>
<feature type="transmembrane region" description="Helical" evidence="7">
    <location>
        <begin position="1253"/>
        <end position="1278"/>
    </location>
</feature>
<dbReference type="InterPro" id="IPR012496">
    <property type="entry name" value="TMC_dom"/>
</dbReference>
<feature type="domain" description="TMC" evidence="8">
    <location>
        <begin position="1082"/>
        <end position="1192"/>
    </location>
</feature>
<comment type="similarity">
    <text evidence="2">Belongs to the TMC family.</text>
</comment>
<evidence type="ECO:0000313" key="10">
    <source>
        <dbReference type="Proteomes" id="UP000499080"/>
    </source>
</evidence>
<keyword evidence="5 7" id="KW-0472">Membrane</keyword>
<proteinExistence type="inferred from homology"/>
<comment type="subcellular location">
    <subcellularLocation>
        <location evidence="1">Membrane</location>
        <topology evidence="1">Multi-pass membrane protein</topology>
    </subcellularLocation>
</comment>